<dbReference type="NCBIfam" id="TIGR00367">
    <property type="entry name" value="calcium/sodium antiporter"/>
    <property type="match status" value="1"/>
</dbReference>
<evidence type="ECO:0000256" key="2">
    <source>
        <dbReference type="ARBA" id="ARBA00022692"/>
    </source>
</evidence>
<name>A0A831WCF4_9GAMM</name>
<comment type="caution">
    <text evidence="7">The sequence shown here is derived from an EMBL/GenBank/DDBJ whole genome shotgun (WGS) entry which is preliminary data.</text>
</comment>
<dbReference type="AlphaFoldDB" id="A0A831WCF4"/>
<evidence type="ECO:0000259" key="6">
    <source>
        <dbReference type="Pfam" id="PF01699"/>
    </source>
</evidence>
<feature type="transmembrane region" description="Helical" evidence="5">
    <location>
        <begin position="208"/>
        <end position="230"/>
    </location>
</feature>
<keyword evidence="2 5" id="KW-0812">Transmembrane</keyword>
<dbReference type="GO" id="GO:0005262">
    <property type="term" value="F:calcium channel activity"/>
    <property type="evidence" value="ECO:0007669"/>
    <property type="project" value="TreeGrafter"/>
</dbReference>
<dbReference type="GO" id="GO:0006874">
    <property type="term" value="P:intracellular calcium ion homeostasis"/>
    <property type="evidence" value="ECO:0007669"/>
    <property type="project" value="TreeGrafter"/>
</dbReference>
<feature type="transmembrane region" description="Helical" evidence="5">
    <location>
        <begin position="129"/>
        <end position="147"/>
    </location>
</feature>
<dbReference type="GO" id="GO:0005886">
    <property type="term" value="C:plasma membrane"/>
    <property type="evidence" value="ECO:0007669"/>
    <property type="project" value="TreeGrafter"/>
</dbReference>
<feature type="transmembrane region" description="Helical" evidence="5">
    <location>
        <begin position="174"/>
        <end position="202"/>
    </location>
</feature>
<feature type="transmembrane region" description="Helical" evidence="5">
    <location>
        <begin position="274"/>
        <end position="291"/>
    </location>
</feature>
<sequence length="331" mass="34670">MLWFIAAVVAGLMVLVWSADQFVAGAAGLARALGISTLIIGLTIVAFGTSAPEMLVSAVAALQGNSGLAIGNAVGSNIANMALVLGVTALIAPLAVHSRTLSREFPLMLLVMVVSWLLLWNGELSRLDGIVLLAGILAVILWTIHLARTSGVEDPLIEELTEEIPEAMPRRRAWWLLLSGLVLLLASSKLLVWGAVGIAQYYGVSDLVIGLTIVAIGTSLPELAASVAAARKNEHDIAVGNVVGSNLFNILAVLGIAGTIGPGAVDPAVLYRDFPLMLALAVALYLMARGFNHNGHGLIKRWAGMVLLLVFLGYQVSLFLMVSATVRAATS</sequence>
<feature type="transmembrane region" description="Helical" evidence="5">
    <location>
        <begin position="78"/>
        <end position="96"/>
    </location>
</feature>
<dbReference type="InterPro" id="IPR044880">
    <property type="entry name" value="NCX_ion-bd_dom_sf"/>
</dbReference>
<feature type="transmembrane region" description="Helical" evidence="5">
    <location>
        <begin position="242"/>
        <end position="262"/>
    </location>
</feature>
<dbReference type="InterPro" id="IPR004837">
    <property type="entry name" value="NaCa_Exmemb"/>
</dbReference>
<organism evidence="7">
    <name type="scientific">Thiolapillus brandeum</name>
    <dbReference type="NCBI Taxonomy" id="1076588"/>
    <lineage>
        <taxon>Bacteria</taxon>
        <taxon>Pseudomonadati</taxon>
        <taxon>Pseudomonadota</taxon>
        <taxon>Gammaproteobacteria</taxon>
        <taxon>Chromatiales</taxon>
        <taxon>Sedimenticolaceae</taxon>
        <taxon>Thiolapillus</taxon>
    </lineage>
</organism>
<comment type="subcellular location">
    <subcellularLocation>
        <location evidence="1">Membrane</location>
        <topology evidence="1">Multi-pass membrane protein</topology>
    </subcellularLocation>
</comment>
<evidence type="ECO:0000313" key="7">
    <source>
        <dbReference type="EMBL" id="HEC07550.1"/>
    </source>
</evidence>
<dbReference type="EMBL" id="DRLF01000408">
    <property type="protein sequence ID" value="HEC07550.1"/>
    <property type="molecule type" value="Genomic_DNA"/>
</dbReference>
<dbReference type="PANTHER" id="PTHR10846:SF8">
    <property type="entry name" value="INNER MEMBRANE PROTEIN YRBG"/>
    <property type="match status" value="1"/>
</dbReference>
<accession>A0A831WCF4</accession>
<feature type="domain" description="Sodium/calcium exchanger membrane region" evidence="6">
    <location>
        <begin position="173"/>
        <end position="316"/>
    </location>
</feature>
<protein>
    <submittedName>
        <fullName evidence="7">Calcium/sodium antiporter</fullName>
    </submittedName>
</protein>
<keyword evidence="4 5" id="KW-0472">Membrane</keyword>
<proteinExistence type="predicted"/>
<evidence type="ECO:0000256" key="3">
    <source>
        <dbReference type="ARBA" id="ARBA00022989"/>
    </source>
</evidence>
<feature type="transmembrane region" description="Helical" evidence="5">
    <location>
        <begin position="303"/>
        <end position="326"/>
    </location>
</feature>
<gene>
    <name evidence="7" type="ORF">ENJ12_11895</name>
</gene>
<dbReference type="PANTHER" id="PTHR10846">
    <property type="entry name" value="SODIUM/POTASSIUM/CALCIUM EXCHANGER"/>
    <property type="match status" value="1"/>
</dbReference>
<dbReference type="Gene3D" id="1.20.1420.30">
    <property type="entry name" value="NCX, central ion-binding region"/>
    <property type="match status" value="1"/>
</dbReference>
<dbReference type="Proteomes" id="UP000886339">
    <property type="component" value="Unassembled WGS sequence"/>
</dbReference>
<feature type="domain" description="Sodium/calcium exchanger membrane region" evidence="6">
    <location>
        <begin position="4"/>
        <end position="141"/>
    </location>
</feature>
<feature type="transmembrane region" description="Helical" evidence="5">
    <location>
        <begin position="105"/>
        <end position="123"/>
    </location>
</feature>
<dbReference type="Pfam" id="PF01699">
    <property type="entry name" value="Na_Ca_ex"/>
    <property type="match status" value="2"/>
</dbReference>
<evidence type="ECO:0000256" key="5">
    <source>
        <dbReference type="SAM" id="Phobius"/>
    </source>
</evidence>
<evidence type="ECO:0000256" key="1">
    <source>
        <dbReference type="ARBA" id="ARBA00004141"/>
    </source>
</evidence>
<reference evidence="7" key="1">
    <citation type="journal article" date="2020" name="mSystems">
        <title>Genome- and Community-Level Interaction Insights into Carbon Utilization and Element Cycling Functions of Hydrothermarchaeota in Hydrothermal Sediment.</title>
        <authorList>
            <person name="Zhou Z."/>
            <person name="Liu Y."/>
            <person name="Xu W."/>
            <person name="Pan J."/>
            <person name="Luo Z.H."/>
            <person name="Li M."/>
        </authorList>
    </citation>
    <scope>NUCLEOTIDE SEQUENCE [LARGE SCALE GENOMIC DNA]</scope>
    <source>
        <strain evidence="7">HyVt-458</strain>
    </source>
</reference>
<dbReference type="InterPro" id="IPR004481">
    <property type="entry name" value="K/Na/Ca-exchanger"/>
</dbReference>
<keyword evidence="3 5" id="KW-1133">Transmembrane helix</keyword>
<evidence type="ECO:0000256" key="4">
    <source>
        <dbReference type="ARBA" id="ARBA00023136"/>
    </source>
</evidence>
<dbReference type="GO" id="GO:0008273">
    <property type="term" value="F:calcium, potassium:sodium antiporter activity"/>
    <property type="evidence" value="ECO:0007669"/>
    <property type="project" value="TreeGrafter"/>
</dbReference>